<evidence type="ECO:0000313" key="6">
    <source>
        <dbReference type="Proteomes" id="UP000694569"/>
    </source>
</evidence>
<name>A0A8C5R856_9ANUR</name>
<dbReference type="GO" id="GO:0005829">
    <property type="term" value="C:cytosol"/>
    <property type="evidence" value="ECO:0007669"/>
    <property type="project" value="TreeGrafter"/>
</dbReference>
<organism evidence="5 6">
    <name type="scientific">Leptobrachium leishanense</name>
    <name type="common">Leishan spiny toad</name>
    <dbReference type="NCBI Taxonomy" id="445787"/>
    <lineage>
        <taxon>Eukaryota</taxon>
        <taxon>Metazoa</taxon>
        <taxon>Chordata</taxon>
        <taxon>Craniata</taxon>
        <taxon>Vertebrata</taxon>
        <taxon>Euteleostomi</taxon>
        <taxon>Amphibia</taxon>
        <taxon>Batrachia</taxon>
        <taxon>Anura</taxon>
        <taxon>Pelobatoidea</taxon>
        <taxon>Megophryidae</taxon>
        <taxon>Leptobrachium</taxon>
    </lineage>
</organism>
<dbReference type="OrthoDB" id="10050085at2759"/>
<evidence type="ECO:0000256" key="3">
    <source>
        <dbReference type="ARBA" id="ARBA00022679"/>
    </source>
</evidence>
<dbReference type="Ensembl" id="ENSLLET00000050553.1">
    <property type="protein sequence ID" value="ENSLLEP00000048657.1"/>
    <property type="gene ID" value="ENSLLEG00000030652.1"/>
</dbReference>
<dbReference type="PROSITE" id="PS51681">
    <property type="entry name" value="SAM_MT_NNMT_PNMT_TEMT"/>
    <property type="match status" value="1"/>
</dbReference>
<dbReference type="InterPro" id="IPR029063">
    <property type="entry name" value="SAM-dependent_MTases_sf"/>
</dbReference>
<keyword evidence="2" id="KW-0489">Methyltransferase</keyword>
<sequence>MNSGRVNNDLTVDMMQFFRTNLSPFSDQEILDELILAPILAITAELKKGPGNGPDLIDFSGSPNIFELIQFKSPLKEIIILTANDASVMNMQRSVNNNNDAFDLSHVLKLIPELEDSGRSSEKAKDGPVIQNLKCDFNRDNPTNPVVLKKSDYLLCFFTLNFICPDLDSYRMCLKKMHDMLKEGGSLILIGLLDAEFYTVGKKKIPLLSFNESFLKQAMTDAHFAIEYFICPDLDSYLMHLNFFSDMKKLGGNLILCGLFDANSFTYKGNEYRILNYNETFIRETLANHGFTVKYFNSIPSKVNKAVADFGTLWCIHAVKKTE</sequence>
<evidence type="ECO:0000256" key="1">
    <source>
        <dbReference type="ARBA" id="ARBA00007996"/>
    </source>
</evidence>
<dbReference type="GeneTree" id="ENSGT00390000011708"/>
<evidence type="ECO:0000313" key="5">
    <source>
        <dbReference type="Ensembl" id="ENSLLEP00000048657.1"/>
    </source>
</evidence>
<keyword evidence="6" id="KW-1185">Reference proteome</keyword>
<dbReference type="SUPFAM" id="SSF53335">
    <property type="entry name" value="S-adenosyl-L-methionine-dependent methyltransferases"/>
    <property type="match status" value="1"/>
</dbReference>
<dbReference type="InterPro" id="IPR000940">
    <property type="entry name" value="NNMT_TEMT_trans"/>
</dbReference>
<dbReference type="Proteomes" id="UP000694569">
    <property type="component" value="Unplaced"/>
</dbReference>
<reference evidence="5" key="1">
    <citation type="submission" date="2025-08" db="UniProtKB">
        <authorList>
            <consortium name="Ensembl"/>
        </authorList>
    </citation>
    <scope>IDENTIFICATION</scope>
</reference>
<dbReference type="AlphaFoldDB" id="A0A8C5R856"/>
<keyword evidence="4" id="KW-0949">S-adenosyl-L-methionine</keyword>
<proteinExistence type="inferred from homology"/>
<dbReference type="Gene3D" id="3.40.50.150">
    <property type="entry name" value="Vaccinia Virus protein VP39"/>
    <property type="match status" value="2"/>
</dbReference>
<dbReference type="Pfam" id="PF01234">
    <property type="entry name" value="NNMT_PNMT_TEMT"/>
    <property type="match status" value="1"/>
</dbReference>
<dbReference type="GO" id="GO:0008170">
    <property type="term" value="F:N-methyltransferase activity"/>
    <property type="evidence" value="ECO:0007669"/>
    <property type="project" value="TreeGrafter"/>
</dbReference>
<evidence type="ECO:0000256" key="4">
    <source>
        <dbReference type="ARBA" id="ARBA00022691"/>
    </source>
</evidence>
<comment type="similarity">
    <text evidence="1">Belongs to the class I-like SAM-binding methyltransferase superfamily. NNMT/PNMT/TEMT family.</text>
</comment>
<reference evidence="5" key="2">
    <citation type="submission" date="2025-09" db="UniProtKB">
        <authorList>
            <consortium name="Ensembl"/>
        </authorList>
    </citation>
    <scope>IDENTIFICATION</scope>
</reference>
<dbReference type="PANTHER" id="PTHR10867:SF44">
    <property type="entry name" value="NICOTINAMIDE N-METHYLTRANSFERASE ISOFORM X2"/>
    <property type="match status" value="1"/>
</dbReference>
<dbReference type="PANTHER" id="PTHR10867">
    <property type="entry name" value="NNMT/PNMT/TEMT FAMILY MEMBER"/>
    <property type="match status" value="1"/>
</dbReference>
<protein>
    <submittedName>
        <fullName evidence="5">Uncharacterized protein</fullName>
    </submittedName>
</protein>
<dbReference type="GO" id="GO:0032259">
    <property type="term" value="P:methylation"/>
    <property type="evidence" value="ECO:0007669"/>
    <property type="project" value="UniProtKB-KW"/>
</dbReference>
<accession>A0A8C5R856</accession>
<evidence type="ECO:0000256" key="2">
    <source>
        <dbReference type="ARBA" id="ARBA00022603"/>
    </source>
</evidence>
<keyword evidence="3" id="KW-0808">Transferase</keyword>